<comment type="caution">
    <text evidence="2">The sequence shown here is derived from an EMBL/GenBank/DDBJ whole genome shotgun (WGS) entry which is preliminary data.</text>
</comment>
<evidence type="ECO:0000313" key="2">
    <source>
        <dbReference type="EMBL" id="RAI57124.1"/>
    </source>
</evidence>
<evidence type="ECO:0000313" key="3">
    <source>
        <dbReference type="Proteomes" id="UP000249065"/>
    </source>
</evidence>
<dbReference type="OrthoDB" id="5728724at2"/>
<sequence length="279" mass="31088">MEFGASMFFTDYSMTPAALGRALEERGFESVWAPEHSHIPLSRKSPWPGGGELPKRYYDCMDPFVCLTAAAMATTKLKLGTGVCLVNQRDPIQTAKLVASLDQISSGRFLFGIGVGWNQDEMENHGTAFDTRAKLTRERIEAMKEIWTKSKAEYHGEFVNFDPMMAWPKPVQKPHPPILVGGAFPQGARRAIRYGDGWIPIAGRAPLNEALDKFRHMAAEAGRDPASLPITAFGAAENRDEIRRFRDLGVARAVVSLDSDREDKILPILDRWAELIREG</sequence>
<protein>
    <submittedName>
        <fullName evidence="2">LLM class F420-dependent oxidoreductase</fullName>
    </submittedName>
</protein>
<dbReference type="Proteomes" id="UP000249065">
    <property type="component" value="Unassembled WGS sequence"/>
</dbReference>
<reference evidence="3" key="1">
    <citation type="submission" date="2018-06" db="EMBL/GenBank/DDBJ databases">
        <authorList>
            <person name="Khan S.A."/>
        </authorList>
    </citation>
    <scope>NUCLEOTIDE SEQUENCE [LARGE SCALE GENOMIC DNA]</scope>
    <source>
        <strain evidence="3">DB-1506</strain>
    </source>
</reference>
<dbReference type="SUPFAM" id="SSF51679">
    <property type="entry name" value="Bacterial luciferase-like"/>
    <property type="match status" value="1"/>
</dbReference>
<dbReference type="PANTHER" id="PTHR43244:SF2">
    <property type="entry name" value="CONSERVED HYPOTHETICAL ALANINE AND PROLINE-RICH PROTEIN"/>
    <property type="match status" value="1"/>
</dbReference>
<dbReference type="InterPro" id="IPR036661">
    <property type="entry name" value="Luciferase-like_sf"/>
</dbReference>
<accession>A0A327M4B3</accession>
<dbReference type="Gene3D" id="3.20.20.30">
    <property type="entry name" value="Luciferase-like domain"/>
    <property type="match status" value="1"/>
</dbReference>
<evidence type="ECO:0000259" key="1">
    <source>
        <dbReference type="Pfam" id="PF00296"/>
    </source>
</evidence>
<name>A0A327M4B3_9PROT</name>
<dbReference type="RefSeq" id="WP_111471824.1">
    <property type="nucleotide sequence ID" value="NZ_QLIX01000021.1"/>
</dbReference>
<gene>
    <name evidence="2" type="ORF">DOO78_20920</name>
</gene>
<dbReference type="PANTHER" id="PTHR43244">
    <property type="match status" value="1"/>
</dbReference>
<dbReference type="Pfam" id="PF00296">
    <property type="entry name" value="Bac_luciferase"/>
    <property type="match status" value="1"/>
</dbReference>
<dbReference type="InterPro" id="IPR050564">
    <property type="entry name" value="F420-G6PD/mer"/>
</dbReference>
<dbReference type="InterPro" id="IPR019921">
    <property type="entry name" value="Lucif-like_OxRdtase_Rv2161c"/>
</dbReference>
<feature type="domain" description="Luciferase-like" evidence="1">
    <location>
        <begin position="18"/>
        <end position="235"/>
    </location>
</feature>
<keyword evidence="3" id="KW-1185">Reference proteome</keyword>
<dbReference type="NCBIfam" id="TIGR03619">
    <property type="entry name" value="F420_Rv2161c"/>
    <property type="match status" value="1"/>
</dbReference>
<dbReference type="GO" id="GO:0016705">
    <property type="term" value="F:oxidoreductase activity, acting on paired donors, with incorporation or reduction of molecular oxygen"/>
    <property type="evidence" value="ECO:0007669"/>
    <property type="project" value="InterPro"/>
</dbReference>
<dbReference type="InterPro" id="IPR011251">
    <property type="entry name" value="Luciferase-like_dom"/>
</dbReference>
<proteinExistence type="predicted"/>
<dbReference type="EMBL" id="QLIX01000021">
    <property type="protein sequence ID" value="RAI57124.1"/>
    <property type="molecule type" value="Genomic_DNA"/>
</dbReference>
<dbReference type="AlphaFoldDB" id="A0A327M4B3"/>
<organism evidence="2 3">
    <name type="scientific">Roseicella frigidaeris</name>
    <dbReference type="NCBI Taxonomy" id="2230885"/>
    <lineage>
        <taxon>Bacteria</taxon>
        <taxon>Pseudomonadati</taxon>
        <taxon>Pseudomonadota</taxon>
        <taxon>Alphaproteobacteria</taxon>
        <taxon>Acetobacterales</taxon>
        <taxon>Roseomonadaceae</taxon>
        <taxon>Roseicella</taxon>
    </lineage>
</organism>